<dbReference type="Gene3D" id="3.30.390.10">
    <property type="entry name" value="Enolase-like, N-terminal domain"/>
    <property type="match status" value="1"/>
</dbReference>
<dbReference type="InterPro" id="IPR029065">
    <property type="entry name" value="Enolase_C-like"/>
</dbReference>
<dbReference type="Gene3D" id="3.20.20.120">
    <property type="entry name" value="Enolase-like C-terminal domain"/>
    <property type="match status" value="1"/>
</dbReference>
<dbReference type="Proteomes" id="UP000014393">
    <property type="component" value="Unassembled WGS sequence"/>
</dbReference>
<dbReference type="InterPro" id="IPR013341">
    <property type="entry name" value="Mandelate_racemase_N_dom"/>
</dbReference>
<dbReference type="CDD" id="cd03316">
    <property type="entry name" value="MR_like"/>
    <property type="match status" value="1"/>
</dbReference>
<dbReference type="HOGENOM" id="CLU_030273_3_0_11"/>
<dbReference type="PANTHER" id="PTHR48080">
    <property type="entry name" value="D-GALACTONATE DEHYDRATASE-RELATED"/>
    <property type="match status" value="1"/>
</dbReference>
<proteinExistence type="predicted"/>
<keyword evidence="1" id="KW-0456">Lyase</keyword>
<dbReference type="EMBL" id="AGWM01000010">
    <property type="protein sequence ID" value="EPD26846.1"/>
    <property type="molecule type" value="Genomic_DNA"/>
</dbReference>
<dbReference type="eggNOG" id="COG4948">
    <property type="taxonomic scope" value="Bacteria"/>
</dbReference>
<dbReference type="Pfam" id="PF13378">
    <property type="entry name" value="MR_MLE_C"/>
    <property type="match status" value="1"/>
</dbReference>
<dbReference type="SFLD" id="SFLDS00001">
    <property type="entry name" value="Enolase"/>
    <property type="match status" value="1"/>
</dbReference>
<feature type="domain" description="Mandelate racemase/muconate lactonizing enzyme C-terminal" evidence="2">
    <location>
        <begin position="144"/>
        <end position="247"/>
    </location>
</feature>
<evidence type="ECO:0000313" key="3">
    <source>
        <dbReference type="EMBL" id="EPD26846.1"/>
    </source>
</evidence>
<dbReference type="InterPro" id="IPR013342">
    <property type="entry name" value="Mandelate_racemase_C"/>
</dbReference>
<dbReference type="InterPro" id="IPR029017">
    <property type="entry name" value="Enolase-like_N"/>
</dbReference>
<evidence type="ECO:0000259" key="2">
    <source>
        <dbReference type="SMART" id="SM00922"/>
    </source>
</evidence>
<dbReference type="OrthoDB" id="9796450at2"/>
<dbReference type="Pfam" id="PF02746">
    <property type="entry name" value="MR_MLE_N"/>
    <property type="match status" value="1"/>
</dbReference>
<evidence type="ECO:0000313" key="4">
    <source>
        <dbReference type="Proteomes" id="UP000014393"/>
    </source>
</evidence>
<evidence type="ECO:0000256" key="1">
    <source>
        <dbReference type="ARBA" id="ARBA00023239"/>
    </source>
</evidence>
<dbReference type="SUPFAM" id="SSF51604">
    <property type="entry name" value="Enolase C-terminal domain-like"/>
    <property type="match status" value="1"/>
</dbReference>
<keyword evidence="4" id="KW-1185">Reference proteome</keyword>
<dbReference type="SFLD" id="SFLDG00179">
    <property type="entry name" value="mandelate_racemase"/>
    <property type="match status" value="1"/>
</dbReference>
<reference evidence="3 4" key="1">
    <citation type="submission" date="2013-05" db="EMBL/GenBank/DDBJ databases">
        <title>The Genome Sequence of Actinobaculum schaalii FB123-CNA2.</title>
        <authorList>
            <consortium name="The Broad Institute Genomics Platform"/>
            <person name="Earl A."/>
            <person name="Ward D."/>
            <person name="Feldgarden M."/>
            <person name="Gevers D."/>
            <person name="Saerens B."/>
            <person name="Vaneechoutte M."/>
            <person name="Walker B."/>
            <person name="Young S."/>
            <person name="Zeng Q."/>
            <person name="Gargeya S."/>
            <person name="Fitzgerald M."/>
            <person name="Haas B."/>
            <person name="Abouelleil A."/>
            <person name="Allen A.W."/>
            <person name="Alvarado L."/>
            <person name="Arachchi H.M."/>
            <person name="Berlin A.M."/>
            <person name="Chapman S.B."/>
            <person name="Gainer-Dewar J."/>
            <person name="Goldberg J."/>
            <person name="Griggs A."/>
            <person name="Gujja S."/>
            <person name="Hansen M."/>
            <person name="Howarth C."/>
            <person name="Imamovic A."/>
            <person name="Ireland A."/>
            <person name="Larimer J."/>
            <person name="McCowan C."/>
            <person name="Murphy C."/>
            <person name="Pearson M."/>
            <person name="Poon T.W."/>
            <person name="Priest M."/>
            <person name="Roberts A."/>
            <person name="Saif S."/>
            <person name="Shea T."/>
            <person name="Sisk P."/>
            <person name="Sykes S."/>
            <person name="Wortman J."/>
            <person name="Nusbaum C."/>
            <person name="Birren B."/>
        </authorList>
    </citation>
    <scope>NUCLEOTIDE SEQUENCE [LARGE SCALE GENOMIC DNA]</scope>
    <source>
        <strain evidence="3 4">FB123-CNA-2</strain>
    </source>
</reference>
<dbReference type="PANTHER" id="PTHR48080:SF2">
    <property type="entry name" value="D-GALACTONATE DEHYDRATASE"/>
    <property type="match status" value="1"/>
</dbReference>
<dbReference type="InterPro" id="IPR036849">
    <property type="entry name" value="Enolase-like_C_sf"/>
</dbReference>
<dbReference type="SUPFAM" id="SSF54826">
    <property type="entry name" value="Enolase N-terminal domain-like"/>
    <property type="match status" value="1"/>
</dbReference>
<protein>
    <recommendedName>
        <fullName evidence="2">Mandelate racemase/muconate lactonizing enzyme C-terminal domain-containing protein</fullName>
    </recommendedName>
</protein>
<dbReference type="SMART" id="SM00922">
    <property type="entry name" value="MR_MLE"/>
    <property type="match status" value="1"/>
</dbReference>
<name>S2VJB6_9ACTO</name>
<accession>S2VJB6</accession>
<dbReference type="AlphaFoldDB" id="S2VJB6"/>
<dbReference type="PATRIC" id="fig|883067.3.peg.760"/>
<dbReference type="RefSeq" id="WP_016442406.1">
    <property type="nucleotide sequence ID" value="NZ_KE150262.1"/>
</dbReference>
<dbReference type="InterPro" id="IPR034593">
    <property type="entry name" value="DgoD-like"/>
</dbReference>
<gene>
    <name evidence="3" type="ORF">HMPREF9237_00778</name>
</gene>
<comment type="caution">
    <text evidence="3">The sequence shown here is derived from an EMBL/GenBank/DDBJ whole genome shotgun (WGS) entry which is preliminary data.</text>
</comment>
<organism evidence="3 4">
    <name type="scientific">Actinotignum schaalii FB123-CNA-2</name>
    <dbReference type="NCBI Taxonomy" id="883067"/>
    <lineage>
        <taxon>Bacteria</taxon>
        <taxon>Bacillati</taxon>
        <taxon>Actinomycetota</taxon>
        <taxon>Actinomycetes</taxon>
        <taxon>Actinomycetales</taxon>
        <taxon>Actinomycetaceae</taxon>
        <taxon>Actinotignum</taxon>
    </lineage>
</organism>
<dbReference type="GO" id="GO:0016829">
    <property type="term" value="F:lyase activity"/>
    <property type="evidence" value="ECO:0007669"/>
    <property type="project" value="UniProtKB-KW"/>
</dbReference>
<sequence length="377" mass="41475">MSIVITDVEAIWLRVPALNEPCEWGEDAFLIRVHTDQGITGIGESDSSPAVLKAIVETPESHSTSRGLRSILLGENPLDIDRLWRKMFDESSYFGRRGAVIHAISAIDIALWDIASQYYGVPIHRLLGGKVRDAIPAYGTFIPSDDIAENERISAEIIGRGFRDIKMGGAHFGLEPEHDEKVVAAVRRTIGDNVGLALDLVYRWKNVRYASEQIARLRDYGLMWVEEPIYVDNHAALRRLGESVAVPISGGEPLSTLAEFDEFIRNSRPDIVQPDITRAGGITEMRKIAALAEQQGTRVVPHGFSTGILLAATAQFLAALPGGDLIEYSQSTSPLFTDLVSNPLTLENGQIPVRDTPGLGIELNEDLITRYRVEIPS</sequence>